<gene>
    <name evidence="7" type="ORF">LCGC14_1361270</name>
</gene>
<protein>
    <recommendedName>
        <fullName evidence="8">Bacteriophage head to tail connecting protein</fullName>
    </recommendedName>
</protein>
<sequence>MPHKERQSIESILKRSRRAWKVRGEWDSTLRDAYDLALPMRNLFNESGAGALKMDKVFDSTLMRGLVRFANKMQSQITPPFQKWANFLPGTNTRPDTDEYLERKRELAEIRDIVFSKMFVSNFDTAIHEGYLDLGIGTLAILHLQGTLENPFRYVPVPQTQIAIEEGGKIDIGAVFRKHKVKRRLIEPMWRDMFKKPDANKWDAWVKDNPDKDVQVVEATYVGEDEKTWLFDVILPKQGDLSASSSGDVRVAEADFNENPWIISRWIKVVGEAHGRGPVLYALPDAKTLNKVKEILLKNGSLSIAGIWTAIDDGVLNPYKVQIRPGAVIPVGRNAGGLGPSLMLNNMGQNLDLAQFLFSDLVNSIREAMMDNQLPGEESGIRSASEFVARITEGENDVGSPFARTFRELIRPLMQRNVNILVDMDILSENQRIKFDGADADIQITSPLAQLQNLKDVQNTSDFLTIANGAFNPQIVSSVVDQQEGVRLLADKMGVDVERLIRSREETAALEQEVGQEIALQQAAEAAAGGNGAQAPAEAAV</sequence>
<evidence type="ECO:0000256" key="1">
    <source>
        <dbReference type="ARBA" id="ARBA00004328"/>
    </source>
</evidence>
<keyword evidence="4" id="KW-0946">Virion</keyword>
<proteinExistence type="predicted"/>
<evidence type="ECO:0000313" key="7">
    <source>
        <dbReference type="EMBL" id="KKM78312.1"/>
    </source>
</evidence>
<dbReference type="GO" id="GO:0046718">
    <property type="term" value="P:symbiont entry into host cell"/>
    <property type="evidence" value="ECO:0007669"/>
    <property type="project" value="UniProtKB-KW"/>
</dbReference>
<keyword evidence="3" id="KW-1188">Viral release from host cell</keyword>
<keyword evidence="5" id="KW-0231">Viral genome packaging</keyword>
<evidence type="ECO:0000256" key="6">
    <source>
        <dbReference type="ARBA" id="ARBA00023296"/>
    </source>
</evidence>
<evidence type="ECO:0000256" key="4">
    <source>
        <dbReference type="ARBA" id="ARBA00022844"/>
    </source>
</evidence>
<reference evidence="7" key="1">
    <citation type="journal article" date="2015" name="Nature">
        <title>Complex archaea that bridge the gap between prokaryotes and eukaryotes.</title>
        <authorList>
            <person name="Spang A."/>
            <person name="Saw J.H."/>
            <person name="Jorgensen S.L."/>
            <person name="Zaremba-Niedzwiedzka K."/>
            <person name="Martijn J."/>
            <person name="Lind A.E."/>
            <person name="van Eijk R."/>
            <person name="Schleper C."/>
            <person name="Guy L."/>
            <person name="Ettema T.J."/>
        </authorList>
    </citation>
    <scope>NUCLEOTIDE SEQUENCE</scope>
</reference>
<evidence type="ECO:0008006" key="8">
    <source>
        <dbReference type="Google" id="ProtNLM"/>
    </source>
</evidence>
<dbReference type="AlphaFoldDB" id="A0A0F9NAD0"/>
<evidence type="ECO:0000256" key="3">
    <source>
        <dbReference type="ARBA" id="ARBA00022612"/>
    </source>
</evidence>
<dbReference type="Pfam" id="PF12236">
    <property type="entry name" value="Head-tail_con"/>
    <property type="match status" value="1"/>
</dbReference>
<name>A0A0F9NAD0_9ZZZZ</name>
<organism evidence="7">
    <name type="scientific">marine sediment metagenome</name>
    <dbReference type="NCBI Taxonomy" id="412755"/>
    <lineage>
        <taxon>unclassified sequences</taxon>
        <taxon>metagenomes</taxon>
        <taxon>ecological metagenomes</taxon>
    </lineage>
</organism>
<comment type="caution">
    <text evidence="7">The sequence shown here is derived from an EMBL/GenBank/DDBJ whole genome shotgun (WGS) entry which is preliminary data.</text>
</comment>
<dbReference type="EMBL" id="LAZR01008509">
    <property type="protein sequence ID" value="KKM78312.1"/>
    <property type="molecule type" value="Genomic_DNA"/>
</dbReference>
<evidence type="ECO:0000256" key="5">
    <source>
        <dbReference type="ARBA" id="ARBA00023219"/>
    </source>
</evidence>
<accession>A0A0F9NAD0</accession>
<dbReference type="GO" id="GO:0044423">
    <property type="term" value="C:virion component"/>
    <property type="evidence" value="ECO:0007669"/>
    <property type="project" value="UniProtKB-KW"/>
</dbReference>
<dbReference type="InterPro" id="IPR020991">
    <property type="entry name" value="Connector_podovirus"/>
</dbReference>
<comment type="subcellular location">
    <subcellularLocation>
        <location evidence="1">Virion</location>
    </subcellularLocation>
</comment>
<keyword evidence="6" id="KW-1160">Virus entry into host cell</keyword>
<keyword evidence="2" id="KW-1162">Viral penetration into host cytoplasm</keyword>
<evidence type="ECO:0000256" key="2">
    <source>
        <dbReference type="ARBA" id="ARBA00022595"/>
    </source>
</evidence>